<evidence type="ECO:0000313" key="1">
    <source>
        <dbReference type="EMBL" id="MDK3074545.1"/>
    </source>
</evidence>
<keyword evidence="2" id="KW-1185">Reference proteome</keyword>
<evidence type="ECO:0000313" key="2">
    <source>
        <dbReference type="Proteomes" id="UP001227126"/>
    </source>
</evidence>
<dbReference type="InterPro" id="IPR046184">
    <property type="entry name" value="DUF6212"/>
</dbReference>
<protein>
    <submittedName>
        <fullName evidence="1">DUF6212 domain-containing protein</fullName>
    </submittedName>
</protein>
<dbReference type="EMBL" id="JASNJE010000021">
    <property type="protein sequence ID" value="MDK3074545.1"/>
    <property type="molecule type" value="Genomic_DNA"/>
</dbReference>
<organism evidence="1 2">
    <name type="scientific">Sedimentitalea xiamensis</name>
    <dbReference type="NCBI Taxonomy" id="3050037"/>
    <lineage>
        <taxon>Bacteria</taxon>
        <taxon>Pseudomonadati</taxon>
        <taxon>Pseudomonadota</taxon>
        <taxon>Alphaproteobacteria</taxon>
        <taxon>Rhodobacterales</taxon>
        <taxon>Paracoccaceae</taxon>
        <taxon>Sedimentitalea</taxon>
    </lineage>
</organism>
<gene>
    <name evidence="1" type="ORF">QO034_15715</name>
</gene>
<dbReference type="Pfam" id="PF13692">
    <property type="entry name" value="Glyco_trans_1_4"/>
    <property type="match status" value="1"/>
</dbReference>
<dbReference type="Proteomes" id="UP001227126">
    <property type="component" value="Unassembled WGS sequence"/>
</dbReference>
<reference evidence="1 2" key="1">
    <citation type="submission" date="2023-05" db="EMBL/GenBank/DDBJ databases">
        <title>Sedimentitalea sp. nov. JM2-8.</title>
        <authorList>
            <person name="Huang J."/>
        </authorList>
    </citation>
    <scope>NUCLEOTIDE SEQUENCE [LARGE SCALE GENOMIC DNA]</scope>
    <source>
        <strain evidence="1 2">JM2-8</strain>
    </source>
</reference>
<dbReference type="PANTHER" id="PTHR12526">
    <property type="entry name" value="GLYCOSYLTRANSFERASE"/>
    <property type="match status" value="1"/>
</dbReference>
<dbReference type="PANTHER" id="PTHR12526:SF584">
    <property type="entry name" value="GLYCOSYLTRANSFERASE"/>
    <property type="match status" value="1"/>
</dbReference>
<dbReference type="RefSeq" id="WP_284486478.1">
    <property type="nucleotide sequence ID" value="NZ_JASNJE010000021.1"/>
</dbReference>
<dbReference type="Gene3D" id="3.40.50.2000">
    <property type="entry name" value="Glycogen Phosphorylase B"/>
    <property type="match status" value="1"/>
</dbReference>
<accession>A0ABT7FHC8</accession>
<name>A0ABT7FHC8_9RHOB</name>
<comment type="caution">
    <text evidence="1">The sequence shown here is derived from an EMBL/GenBank/DDBJ whole genome shotgun (WGS) entry which is preliminary data.</text>
</comment>
<proteinExistence type="predicted"/>
<sequence length="835" mass="91252">MTGDQHTPSICFVTNELYPLRKGGIGRMLYNFARHNAAAGFPADIHFLVPPDLIATAEDEARLRGALDGLARIHVATPLHELPDTEAHLFDRASFLPWSLDLLVSTSYRYYRALLAIQQQRDAPFDFIEFPDFGGWGLASVEAKRAGLAFAETAITARLHSTQGMIARAERFFEASQWSGVLMDSERHLLAHADLIVGHVQSIIDANAAHYGLQDRWRGRTVLEFPPIMLEDAETRPAAEAAAPETRDFIFSSRLQPFKRPDIFIRAAIGFLEKHPDHTGVFRLVSYGWDRSYIDWLQRLVPASLGERILFITDATESERSAYLARSIVVVPSDFESLCLFAYEAGQLGRPVLLNARCAAFGDNPRWRDGENCLLFDGTAAALVAAMERALDWRPTDTVSVATDPPYWLSPARRAQAASGPGPETRASLSVMFTGIADRADFRTHLMRAAFLESALDIGGRDELVVLLPHGLFAPDAPEIAALGARGWGVMWAPEGEECPEAFGDRLAALGGDCVMVYPFGYDIDSDFVLDALRAMHRHPDLAICGGHVAVDDAESGQVDTLRAFGGEMPSHALTASRIAPIPSLMRRSLLARRLFDPRAGKFWFDVFFRDCAIDGEEILILPRLAANLSGTAALTGGTTGKVTAGVMDRAGLRAGLSARLLAFDTGQESEDFHSDVHVIAGGALAAARRLRPAHPPYDWNPVQFLPAHDGLLVHPLNAAPLTIAELPVPQGRFRQAMARIRNVSDENNGVEAALACIPQGLEDEWVLSVLEGRIGDPRRFPMSNWTSLGIGQTGALSLSIQGVGPGARLFLISRLPEDAGEHMAQLVFERVTLS</sequence>
<dbReference type="SUPFAM" id="SSF53756">
    <property type="entry name" value="UDP-Glycosyltransferase/glycogen phosphorylase"/>
    <property type="match status" value="1"/>
</dbReference>
<dbReference type="Pfam" id="PF19717">
    <property type="entry name" value="DUF6212"/>
    <property type="match status" value="1"/>
</dbReference>